<keyword evidence="10" id="KW-0175">Coiled coil</keyword>
<dbReference type="FunFam" id="3.30.565.10:FF:000037">
    <property type="entry name" value="Hybrid sensor histidine kinase/response regulator"/>
    <property type="match status" value="1"/>
</dbReference>
<evidence type="ECO:0000256" key="3">
    <source>
        <dbReference type="ARBA" id="ARBA00022553"/>
    </source>
</evidence>
<feature type="modified residue" description="4-aspartylphosphate" evidence="9">
    <location>
        <position position="685"/>
    </location>
</feature>
<protein>
    <recommendedName>
        <fullName evidence="2">histidine kinase</fullName>
        <ecNumber evidence="2">2.7.13.3</ecNumber>
    </recommendedName>
</protein>
<dbReference type="CDD" id="cd17574">
    <property type="entry name" value="REC_OmpR"/>
    <property type="match status" value="1"/>
</dbReference>
<keyword evidence="8" id="KW-0902">Two-component regulatory system</keyword>
<evidence type="ECO:0000313" key="16">
    <source>
        <dbReference type="Proteomes" id="UP000199181"/>
    </source>
</evidence>
<dbReference type="SMART" id="SM00448">
    <property type="entry name" value="REC"/>
    <property type="match status" value="2"/>
</dbReference>
<evidence type="ECO:0000256" key="2">
    <source>
        <dbReference type="ARBA" id="ARBA00012438"/>
    </source>
</evidence>
<feature type="domain" description="Histidine kinase" evidence="12">
    <location>
        <begin position="361"/>
        <end position="579"/>
    </location>
</feature>
<evidence type="ECO:0000256" key="9">
    <source>
        <dbReference type="PROSITE-ProRule" id="PRU00169"/>
    </source>
</evidence>
<dbReference type="GO" id="GO:0000155">
    <property type="term" value="F:phosphorelay sensor kinase activity"/>
    <property type="evidence" value="ECO:0007669"/>
    <property type="project" value="InterPro"/>
</dbReference>
<dbReference type="PANTHER" id="PTHR43547">
    <property type="entry name" value="TWO-COMPONENT HISTIDINE KINASE"/>
    <property type="match status" value="1"/>
</dbReference>
<dbReference type="InterPro" id="IPR003594">
    <property type="entry name" value="HATPase_dom"/>
</dbReference>
<organism evidence="15 16">
    <name type="scientific">Stigmatella erecta</name>
    <dbReference type="NCBI Taxonomy" id="83460"/>
    <lineage>
        <taxon>Bacteria</taxon>
        <taxon>Pseudomonadati</taxon>
        <taxon>Myxococcota</taxon>
        <taxon>Myxococcia</taxon>
        <taxon>Myxococcales</taxon>
        <taxon>Cystobacterineae</taxon>
        <taxon>Archangiaceae</taxon>
        <taxon>Stigmatella</taxon>
    </lineage>
</organism>
<evidence type="ECO:0000256" key="6">
    <source>
        <dbReference type="ARBA" id="ARBA00022777"/>
    </source>
</evidence>
<dbReference type="PROSITE" id="PS50109">
    <property type="entry name" value="HIS_KIN"/>
    <property type="match status" value="2"/>
</dbReference>
<dbReference type="CDD" id="cd16922">
    <property type="entry name" value="HATPase_EvgS-ArcB-TorS-like"/>
    <property type="match status" value="1"/>
</dbReference>
<evidence type="ECO:0000259" key="12">
    <source>
        <dbReference type="PROSITE" id="PS50109"/>
    </source>
</evidence>
<dbReference type="InterPro" id="IPR011006">
    <property type="entry name" value="CheY-like_superfamily"/>
</dbReference>
<dbReference type="InterPro" id="IPR001789">
    <property type="entry name" value="Sig_transdc_resp-reg_receiver"/>
</dbReference>
<keyword evidence="6 15" id="KW-0418">Kinase</keyword>
<dbReference type="InterPro" id="IPR013656">
    <property type="entry name" value="PAS_4"/>
</dbReference>
<dbReference type="PROSITE" id="PS50110">
    <property type="entry name" value="RESPONSE_REGULATORY"/>
    <property type="match status" value="2"/>
</dbReference>
<dbReference type="Pfam" id="PF13185">
    <property type="entry name" value="GAF_2"/>
    <property type="match status" value="1"/>
</dbReference>
<evidence type="ECO:0000313" key="15">
    <source>
        <dbReference type="EMBL" id="SEU26739.1"/>
    </source>
</evidence>
<dbReference type="InterPro" id="IPR029016">
    <property type="entry name" value="GAF-like_dom_sf"/>
</dbReference>
<dbReference type="SMART" id="SM00065">
    <property type="entry name" value="GAF"/>
    <property type="match status" value="1"/>
</dbReference>
<dbReference type="InterPro" id="IPR035965">
    <property type="entry name" value="PAS-like_dom_sf"/>
</dbReference>
<dbReference type="InterPro" id="IPR000700">
    <property type="entry name" value="PAS-assoc_C"/>
</dbReference>
<dbReference type="PROSITE" id="PS50113">
    <property type="entry name" value="PAC"/>
    <property type="match status" value="1"/>
</dbReference>
<dbReference type="SMART" id="SM00387">
    <property type="entry name" value="HATPase_c"/>
    <property type="match status" value="2"/>
</dbReference>
<dbReference type="Gene3D" id="3.30.565.10">
    <property type="entry name" value="Histidine kinase-like ATPase, C-terminal domain"/>
    <property type="match status" value="2"/>
</dbReference>
<keyword evidence="7" id="KW-0067">ATP-binding</keyword>
<evidence type="ECO:0000256" key="8">
    <source>
        <dbReference type="ARBA" id="ARBA00023012"/>
    </source>
</evidence>
<accession>A0A1I0KNM3</accession>
<dbReference type="InterPro" id="IPR036890">
    <property type="entry name" value="HATPase_C_sf"/>
</dbReference>
<dbReference type="PANTHER" id="PTHR43547:SF2">
    <property type="entry name" value="HYBRID SIGNAL TRANSDUCTION HISTIDINE KINASE C"/>
    <property type="match status" value="1"/>
</dbReference>
<dbReference type="Pfam" id="PF00512">
    <property type="entry name" value="HisKA"/>
    <property type="match status" value="2"/>
</dbReference>
<evidence type="ECO:0000256" key="5">
    <source>
        <dbReference type="ARBA" id="ARBA00022741"/>
    </source>
</evidence>
<feature type="domain" description="Response regulatory" evidence="13">
    <location>
        <begin position="637"/>
        <end position="752"/>
    </location>
</feature>
<dbReference type="SUPFAM" id="SSF52172">
    <property type="entry name" value="CheY-like"/>
    <property type="match status" value="2"/>
</dbReference>
<dbReference type="SUPFAM" id="SSF55785">
    <property type="entry name" value="PYP-like sensor domain (PAS domain)"/>
    <property type="match status" value="1"/>
</dbReference>
<feature type="domain" description="Histidine kinase" evidence="12">
    <location>
        <begin position="919"/>
        <end position="1141"/>
    </location>
</feature>
<dbReference type="EC" id="2.7.13.3" evidence="2"/>
<keyword evidence="16" id="KW-1185">Reference proteome</keyword>
<dbReference type="InterPro" id="IPR003661">
    <property type="entry name" value="HisK_dim/P_dom"/>
</dbReference>
<dbReference type="SUPFAM" id="SSF47384">
    <property type="entry name" value="Homodimeric domain of signal transducing histidine kinase"/>
    <property type="match status" value="2"/>
</dbReference>
<dbReference type="Pfam" id="PF02518">
    <property type="entry name" value="HATPase_c"/>
    <property type="match status" value="2"/>
</dbReference>
<gene>
    <name evidence="15" type="ORF">SAMN05443639_112147</name>
</gene>
<dbReference type="PRINTS" id="PR00344">
    <property type="entry name" value="BCTRLSENSOR"/>
</dbReference>
<reference evidence="16" key="1">
    <citation type="submission" date="2016-10" db="EMBL/GenBank/DDBJ databases">
        <authorList>
            <person name="Varghese N."/>
            <person name="Submissions S."/>
        </authorList>
    </citation>
    <scope>NUCLEOTIDE SEQUENCE [LARGE SCALE GENOMIC DNA]</scope>
    <source>
        <strain evidence="16">DSM 16858</strain>
    </source>
</reference>
<feature type="domain" description="Response regulatory" evidence="13">
    <location>
        <begin position="1165"/>
        <end position="1281"/>
    </location>
</feature>
<feature type="domain" description="PAC" evidence="14">
    <location>
        <begin position="840"/>
        <end position="894"/>
    </location>
</feature>
<dbReference type="SMART" id="SM00388">
    <property type="entry name" value="HisKA"/>
    <property type="match status" value="2"/>
</dbReference>
<dbReference type="RefSeq" id="WP_093523934.1">
    <property type="nucleotide sequence ID" value="NZ_FOIJ01000012.1"/>
</dbReference>
<dbReference type="Gene3D" id="3.40.50.2300">
    <property type="match status" value="2"/>
</dbReference>
<dbReference type="GO" id="GO:0005524">
    <property type="term" value="F:ATP binding"/>
    <property type="evidence" value="ECO:0007669"/>
    <property type="project" value="UniProtKB-KW"/>
</dbReference>
<evidence type="ECO:0000256" key="11">
    <source>
        <dbReference type="SAM" id="MobiDB-lite"/>
    </source>
</evidence>
<evidence type="ECO:0000256" key="1">
    <source>
        <dbReference type="ARBA" id="ARBA00000085"/>
    </source>
</evidence>
<feature type="coiled-coil region" evidence="10">
    <location>
        <begin position="328"/>
        <end position="357"/>
    </location>
</feature>
<evidence type="ECO:0000256" key="4">
    <source>
        <dbReference type="ARBA" id="ARBA00022679"/>
    </source>
</evidence>
<dbReference type="InterPro" id="IPR036097">
    <property type="entry name" value="HisK_dim/P_sf"/>
</dbReference>
<feature type="modified residue" description="4-aspartylphosphate" evidence="9">
    <location>
        <position position="1214"/>
    </location>
</feature>
<dbReference type="InterPro" id="IPR004358">
    <property type="entry name" value="Sig_transdc_His_kin-like_C"/>
</dbReference>
<comment type="catalytic activity">
    <reaction evidence="1">
        <text>ATP + protein L-histidine = ADP + protein N-phospho-L-histidine.</text>
        <dbReference type="EC" id="2.7.13.3"/>
    </reaction>
</comment>
<evidence type="ECO:0000259" key="14">
    <source>
        <dbReference type="PROSITE" id="PS50113"/>
    </source>
</evidence>
<dbReference type="InterPro" id="IPR005467">
    <property type="entry name" value="His_kinase_dom"/>
</dbReference>
<dbReference type="Pfam" id="PF00072">
    <property type="entry name" value="Response_reg"/>
    <property type="match status" value="2"/>
</dbReference>
<dbReference type="Pfam" id="PF08448">
    <property type="entry name" value="PAS_4"/>
    <property type="match status" value="1"/>
</dbReference>
<keyword evidence="3 9" id="KW-0597">Phosphoprotein</keyword>
<dbReference type="Gene3D" id="3.30.450.20">
    <property type="entry name" value="PAS domain"/>
    <property type="match status" value="2"/>
</dbReference>
<dbReference type="Proteomes" id="UP000199181">
    <property type="component" value="Unassembled WGS sequence"/>
</dbReference>
<evidence type="ECO:0000259" key="13">
    <source>
        <dbReference type="PROSITE" id="PS50110"/>
    </source>
</evidence>
<dbReference type="SUPFAM" id="SSF55781">
    <property type="entry name" value="GAF domain-like"/>
    <property type="match status" value="1"/>
</dbReference>
<evidence type="ECO:0000256" key="7">
    <source>
        <dbReference type="ARBA" id="ARBA00022840"/>
    </source>
</evidence>
<proteinExistence type="predicted"/>
<name>A0A1I0KNM3_9BACT</name>
<evidence type="ECO:0000256" key="10">
    <source>
        <dbReference type="SAM" id="Coils"/>
    </source>
</evidence>
<dbReference type="EMBL" id="FOIJ01000012">
    <property type="protein sequence ID" value="SEU26739.1"/>
    <property type="molecule type" value="Genomic_DNA"/>
</dbReference>
<dbReference type="FunFam" id="3.30.565.10:FF:000006">
    <property type="entry name" value="Sensor histidine kinase WalK"/>
    <property type="match status" value="1"/>
</dbReference>
<feature type="region of interest" description="Disordered" evidence="11">
    <location>
        <begin position="1141"/>
        <end position="1164"/>
    </location>
</feature>
<dbReference type="Gene3D" id="1.10.287.130">
    <property type="match status" value="2"/>
</dbReference>
<keyword evidence="4" id="KW-0808">Transferase</keyword>
<dbReference type="CDD" id="cd00082">
    <property type="entry name" value="HisKA"/>
    <property type="match status" value="2"/>
</dbReference>
<dbReference type="Gene3D" id="3.30.450.40">
    <property type="match status" value="1"/>
</dbReference>
<sequence length="1288" mass="139633">MPLLPPASSPSAPNTVLEGGGEMGALMRTLDWSQTPVGPVETWPQSLRTVISIVLASRHAMIAFWGPELVQFYNDSYRPILGAIKHPRAMGQSARECWAEAWEVLGPSFSAVLERGESTYIEDGLVCIDRYGYLEEAYFTYAYSPLKDESGGINGLFNACSESTARVLSARRFKTLHALSEDQQIPPSAEEACQQAARVLASNRHDVPFALIYLADPEHATLRLTGTVGLEPGSAAAPPTLDLDAPAEVYPWASVVRTGTPVLLKALPAALPPFPGGPWPEPATSAMALPLVRPGHEAPTGVLVVGLSPRRALDAEYQGFLELLARHVSNAVANARAQEEEKRRLEALAELNRAKTDFFANVSHEFRTPLTLMLGPLEDSLADTAQPLPPRQRERQETIHRSSLRLLKLVNTLLDFARIEAGRAQTTFRPVDLSALTAELASAFRSLIESAGMRLVVDCPPLPEPVYVDAEAWEKVVLNLLSNAFKFTFEGEVRVTVRPQGRSVQVDIADTGAGIPAQALPHLFERFHRVQGSRGRSYEGSGIGLALVKELIHQHGGTVDVQSTLGQGTTFRIALPLGTAHLPAGHLQAAAPPPDVRPRARFFLEEASQWLQAEGAAAPLPAAEPGALEGAPRSAARILLVEDNADMRAYIQKLLGARWAVEAVADGLDALQAARERTPDLVLTDVMMPGLGGFGLLKELRADPQTAAVPVILLSARAGEEASIEGLQAGADDYLVKPFSARELVSRVAARLEIAQAHRAVRMAQARLHTQLMQAPVAVSIVSGPELRFELANTRYLALLGRQDVLGKPFQEVFPELPADAPVFQMVWNVFKTGEPFTADEYPVHLDPDGTGGKDVYFQFTCQPIRDATGTLEGVMTVAVDVTFQVEARAQLQRLAAQEREARGRAEDADQRKDEFLAMLAHELRNPLAALSTALEMMGRSPGDEVRAARLRDTCNRQVHNLVRLVDDLLDVSRITRGKVELRPAEVDFTTIVQNALGTSRTLIDARGHELSVTFAPGNFHLQADATRLEQVVSNLLNNAAKYTDTGGRIQVRLEREETPTQAWAVLRVRDTGRGIAPEMLSRVFDLFVQVDPSIDRSGGGLGIGLTLVDRLVAMHGGTVSVHSEGLGKGSEFRVRLPLPPRQAAAPRAPPPSARPAQEPPAKRRVVVVEDNEDVRDIMKELLEDQGHEVTVATHGLAAVETLLAVLPDVAFVDVGLPGIDGFEVARRVRATPEGASLYLVALTGYGGPDAKAKAQQAGFNLHLVKPINFQDLPRIMDSTPKKTPQPS</sequence>
<dbReference type="InterPro" id="IPR003018">
    <property type="entry name" value="GAF"/>
</dbReference>
<keyword evidence="5" id="KW-0547">Nucleotide-binding</keyword>
<dbReference type="SUPFAM" id="SSF55874">
    <property type="entry name" value="ATPase domain of HSP90 chaperone/DNA topoisomerase II/histidine kinase"/>
    <property type="match status" value="2"/>
</dbReference>